<accession>A0A395NDC6</accession>
<sequence>MHNVLITGVSGYLGGSILAQLHNLSSGRTVLPAYGTIYAFVRSDTQAHAVQAYGAEPAVFDLDIWGKGVLGFVHKRPGPNHISQAVGTNNIVIVLAEELGVKSYIFAPCIICHMLNFKLHNWKRQASNDHGQMWPVRHIEDNTDLYIRLLAAILSGNSNPDHGRHGYYLPSGSVAWDNIYSHMGAALAKKSIVEDERVMLADDVALEAMSRGLNCPQSLYEGAVSWQNF</sequence>
<dbReference type="Proteomes" id="UP000266272">
    <property type="component" value="Unassembled WGS sequence"/>
</dbReference>
<gene>
    <name evidence="1" type="ORF">TARUN_8445</name>
</gene>
<dbReference type="STRING" id="490622.A0A395NDC6"/>
<reference evidence="1 2" key="1">
    <citation type="journal article" date="2018" name="PLoS Pathog.">
        <title>Evolution of structural diversity of trichothecenes, a family of toxins produced by plant pathogenic and entomopathogenic fungi.</title>
        <authorList>
            <person name="Proctor R.H."/>
            <person name="McCormick S.P."/>
            <person name="Kim H.S."/>
            <person name="Cardoza R.E."/>
            <person name="Stanley A.M."/>
            <person name="Lindo L."/>
            <person name="Kelly A."/>
            <person name="Brown D.W."/>
            <person name="Lee T."/>
            <person name="Vaughan M.M."/>
            <person name="Alexander N.J."/>
            <person name="Busman M."/>
            <person name="Gutierrez S."/>
        </authorList>
    </citation>
    <scope>NUCLEOTIDE SEQUENCE [LARGE SCALE GENOMIC DNA]</scope>
    <source>
        <strain evidence="1 2">IBT 40837</strain>
    </source>
</reference>
<proteinExistence type="predicted"/>
<dbReference type="OrthoDB" id="10262413at2759"/>
<dbReference type="Gene3D" id="3.40.50.720">
    <property type="entry name" value="NAD(P)-binding Rossmann-like Domain"/>
    <property type="match status" value="1"/>
</dbReference>
<dbReference type="EMBL" id="PXOA01000600">
    <property type="protein sequence ID" value="RFU73817.1"/>
    <property type="molecule type" value="Genomic_DNA"/>
</dbReference>
<organism evidence="1 2">
    <name type="scientific">Trichoderma arundinaceum</name>
    <dbReference type="NCBI Taxonomy" id="490622"/>
    <lineage>
        <taxon>Eukaryota</taxon>
        <taxon>Fungi</taxon>
        <taxon>Dikarya</taxon>
        <taxon>Ascomycota</taxon>
        <taxon>Pezizomycotina</taxon>
        <taxon>Sordariomycetes</taxon>
        <taxon>Hypocreomycetidae</taxon>
        <taxon>Hypocreales</taxon>
        <taxon>Hypocreaceae</taxon>
        <taxon>Trichoderma</taxon>
    </lineage>
</organism>
<name>A0A395NDC6_TRIAR</name>
<keyword evidence="2" id="KW-1185">Reference proteome</keyword>
<protein>
    <submittedName>
        <fullName evidence="1">Nad dependent epimerase dehydratase family</fullName>
    </submittedName>
</protein>
<dbReference type="AlphaFoldDB" id="A0A395NDC6"/>
<evidence type="ECO:0000313" key="2">
    <source>
        <dbReference type="Proteomes" id="UP000266272"/>
    </source>
</evidence>
<evidence type="ECO:0000313" key="1">
    <source>
        <dbReference type="EMBL" id="RFU73817.1"/>
    </source>
</evidence>
<comment type="caution">
    <text evidence="1">The sequence shown here is derived from an EMBL/GenBank/DDBJ whole genome shotgun (WGS) entry which is preliminary data.</text>
</comment>